<protein>
    <recommendedName>
        <fullName evidence="8">GDSL esterase/lipase</fullName>
    </recommendedName>
</protein>
<dbReference type="InterPro" id="IPR001087">
    <property type="entry name" value="GDSL"/>
</dbReference>
<dbReference type="PANTHER" id="PTHR46020:SF4">
    <property type="entry name" value="OS04G0650200 PROTEIN"/>
    <property type="match status" value="1"/>
</dbReference>
<evidence type="ECO:0000256" key="3">
    <source>
        <dbReference type="ARBA" id="ARBA00022963"/>
    </source>
</evidence>
<evidence type="ECO:0000256" key="4">
    <source>
        <dbReference type="ARBA" id="ARBA00023098"/>
    </source>
</evidence>
<dbReference type="EMBL" id="JASCZI010241694">
    <property type="protein sequence ID" value="MED6205066.1"/>
    <property type="molecule type" value="Genomic_DNA"/>
</dbReference>
<keyword evidence="3" id="KW-0442">Lipid degradation</keyword>
<organism evidence="6 7">
    <name type="scientific">Stylosanthes scabra</name>
    <dbReference type="NCBI Taxonomy" id="79078"/>
    <lineage>
        <taxon>Eukaryota</taxon>
        <taxon>Viridiplantae</taxon>
        <taxon>Streptophyta</taxon>
        <taxon>Embryophyta</taxon>
        <taxon>Tracheophyta</taxon>
        <taxon>Spermatophyta</taxon>
        <taxon>Magnoliopsida</taxon>
        <taxon>eudicotyledons</taxon>
        <taxon>Gunneridae</taxon>
        <taxon>Pentapetalae</taxon>
        <taxon>rosids</taxon>
        <taxon>fabids</taxon>
        <taxon>Fabales</taxon>
        <taxon>Fabaceae</taxon>
        <taxon>Papilionoideae</taxon>
        <taxon>50 kb inversion clade</taxon>
        <taxon>dalbergioids sensu lato</taxon>
        <taxon>Dalbergieae</taxon>
        <taxon>Pterocarpus clade</taxon>
        <taxon>Stylosanthes</taxon>
    </lineage>
</organism>
<keyword evidence="5" id="KW-0732">Signal</keyword>
<proteinExistence type="inferred from homology"/>
<feature type="chain" id="PRO_5047220526" description="GDSL esterase/lipase" evidence="5">
    <location>
        <begin position="29"/>
        <end position="361"/>
    </location>
</feature>
<evidence type="ECO:0000256" key="1">
    <source>
        <dbReference type="ARBA" id="ARBA00008668"/>
    </source>
</evidence>
<evidence type="ECO:0000256" key="5">
    <source>
        <dbReference type="SAM" id="SignalP"/>
    </source>
</evidence>
<accession>A0ABU6Y566</accession>
<keyword evidence="2" id="KW-0378">Hydrolase</keyword>
<keyword evidence="7" id="KW-1185">Reference proteome</keyword>
<dbReference type="Gene3D" id="3.40.50.1110">
    <property type="entry name" value="SGNH hydrolase"/>
    <property type="match status" value="1"/>
</dbReference>
<evidence type="ECO:0000256" key="2">
    <source>
        <dbReference type="ARBA" id="ARBA00022801"/>
    </source>
</evidence>
<dbReference type="PANTHER" id="PTHR46020">
    <property type="entry name" value="OSJNBB0059K02.9 PROTEIN"/>
    <property type="match status" value="1"/>
</dbReference>
<dbReference type="SUPFAM" id="SSF52266">
    <property type="entry name" value="SGNH hydrolase"/>
    <property type="match status" value="1"/>
</dbReference>
<dbReference type="Proteomes" id="UP001341840">
    <property type="component" value="Unassembled WGS sequence"/>
</dbReference>
<gene>
    <name evidence="6" type="ORF">PIB30_014537</name>
</gene>
<dbReference type="InterPro" id="IPR036514">
    <property type="entry name" value="SGNH_hydro_sf"/>
</dbReference>
<evidence type="ECO:0000313" key="6">
    <source>
        <dbReference type="EMBL" id="MED6205066.1"/>
    </source>
</evidence>
<evidence type="ECO:0000313" key="7">
    <source>
        <dbReference type="Proteomes" id="UP001341840"/>
    </source>
</evidence>
<reference evidence="6 7" key="1">
    <citation type="journal article" date="2023" name="Plants (Basel)">
        <title>Bridging the Gap: Combining Genomics and Transcriptomics Approaches to Understand Stylosanthes scabra, an Orphan Legume from the Brazilian Caatinga.</title>
        <authorList>
            <person name="Ferreira-Neto J.R.C."/>
            <person name="da Silva M.D."/>
            <person name="Binneck E."/>
            <person name="de Melo N.F."/>
            <person name="da Silva R.H."/>
            <person name="de Melo A.L.T.M."/>
            <person name="Pandolfi V."/>
            <person name="Bustamante F.O."/>
            <person name="Brasileiro-Vidal A.C."/>
            <person name="Benko-Iseppon A.M."/>
        </authorList>
    </citation>
    <scope>NUCLEOTIDE SEQUENCE [LARGE SCALE GENOMIC DNA]</scope>
    <source>
        <tissue evidence="6">Leaves</tissue>
    </source>
</reference>
<evidence type="ECO:0008006" key="8">
    <source>
        <dbReference type="Google" id="ProtNLM"/>
    </source>
</evidence>
<feature type="signal peptide" evidence="5">
    <location>
        <begin position="1"/>
        <end position="28"/>
    </location>
</feature>
<dbReference type="Pfam" id="PF00657">
    <property type="entry name" value="Lipase_GDSL"/>
    <property type="match status" value="1"/>
</dbReference>
<name>A0ABU6Y566_9FABA</name>
<comment type="caution">
    <text evidence="6">The sequence shown here is derived from an EMBL/GenBank/DDBJ whole genome shotgun (WGS) entry which is preliminary data.</text>
</comment>
<comment type="similarity">
    <text evidence="1">Belongs to the 'GDSL' lipolytic enzyme family.</text>
</comment>
<keyword evidence="4" id="KW-0443">Lipid metabolism</keyword>
<sequence length="361" mass="40347">MKKHQSPSIITLTTTLLLVLLSNLRVEGTRKTYGVADSGSGNNNVKLFVFGDSYVDTENAVHSKAYSWPYGISSYPDHRPTGRNSDGKVFTDYIANYLNMTAPIPNAFRNESNIQNGINFAFGGTGVYDTHIDGPNLTAQINSFEQLIQQKLFTKEDLQNSVVLVNAGANDYSKHFQDRKFFDIPKFISRLVNQLTTELKRFPSLGVGKVLVVLLQPVGCLPLVTFIDFHLVCIDLVNKISESHNKQLNNAIGQLKAETTGTNFVTLDLYKAMLQFLEEMMMKARNGNSSVSNAYWNPLRECCEPNLGHECGDVDDDNNPLYKVCDNPGAAFFWDQAHPSETGWSIIFAILRPSLHQLTQH</sequence>